<protein>
    <recommendedName>
        <fullName evidence="3">RING-type domain-containing protein</fullName>
    </recommendedName>
</protein>
<keyword evidence="2" id="KW-0812">Transmembrane</keyword>
<dbReference type="PANTHER" id="PTHR45676:SF88">
    <property type="entry name" value="RING-H2 FINGER PROTEIN ATL33"/>
    <property type="match status" value="1"/>
</dbReference>
<dbReference type="SMART" id="SM00184">
    <property type="entry name" value="RING"/>
    <property type="match status" value="1"/>
</dbReference>
<evidence type="ECO:0000313" key="5">
    <source>
        <dbReference type="Proteomes" id="UP001443914"/>
    </source>
</evidence>
<dbReference type="CDD" id="cd16461">
    <property type="entry name" value="RING-H2_EL5-like"/>
    <property type="match status" value="1"/>
</dbReference>
<reference evidence="4" key="1">
    <citation type="submission" date="2024-03" db="EMBL/GenBank/DDBJ databases">
        <title>WGS assembly of Saponaria officinalis var. Norfolk2.</title>
        <authorList>
            <person name="Jenkins J."/>
            <person name="Shu S."/>
            <person name="Grimwood J."/>
            <person name="Barry K."/>
            <person name="Goodstein D."/>
            <person name="Schmutz J."/>
            <person name="Leebens-Mack J."/>
            <person name="Osbourn A."/>
        </authorList>
    </citation>
    <scope>NUCLEOTIDE SEQUENCE [LARGE SCALE GENOMIC DNA]</scope>
    <source>
        <strain evidence="4">JIC</strain>
    </source>
</reference>
<sequence length="160" mass="18387">MISAISLLIMLLIMIIIPTILYTIFFLINCPPNPFHFFRHRSENSENSDLRRSKLGDQVEHDDDKNKDKIDRELIKMSTNLGKDKECSICLSGFVDGEELRQLKNCKHLFHKVCIDKWLSTHFNCPVCRAFAIHNHFKPQVKGVNGLGSSDFWQGLPDSA</sequence>
<organism evidence="4 5">
    <name type="scientific">Saponaria officinalis</name>
    <name type="common">Common soapwort</name>
    <name type="synonym">Lychnis saponaria</name>
    <dbReference type="NCBI Taxonomy" id="3572"/>
    <lineage>
        <taxon>Eukaryota</taxon>
        <taxon>Viridiplantae</taxon>
        <taxon>Streptophyta</taxon>
        <taxon>Embryophyta</taxon>
        <taxon>Tracheophyta</taxon>
        <taxon>Spermatophyta</taxon>
        <taxon>Magnoliopsida</taxon>
        <taxon>eudicotyledons</taxon>
        <taxon>Gunneridae</taxon>
        <taxon>Pentapetalae</taxon>
        <taxon>Caryophyllales</taxon>
        <taxon>Caryophyllaceae</taxon>
        <taxon>Caryophylleae</taxon>
        <taxon>Saponaria</taxon>
    </lineage>
</organism>
<dbReference type="GO" id="GO:0008270">
    <property type="term" value="F:zinc ion binding"/>
    <property type="evidence" value="ECO:0007669"/>
    <property type="project" value="UniProtKB-KW"/>
</dbReference>
<keyword evidence="1" id="KW-0862">Zinc</keyword>
<evidence type="ECO:0000256" key="2">
    <source>
        <dbReference type="SAM" id="Phobius"/>
    </source>
</evidence>
<dbReference type="GO" id="GO:0016567">
    <property type="term" value="P:protein ubiquitination"/>
    <property type="evidence" value="ECO:0007669"/>
    <property type="project" value="TreeGrafter"/>
</dbReference>
<feature type="transmembrane region" description="Helical" evidence="2">
    <location>
        <begin position="7"/>
        <end position="28"/>
    </location>
</feature>
<dbReference type="InterPro" id="IPR001841">
    <property type="entry name" value="Znf_RING"/>
</dbReference>
<dbReference type="PANTHER" id="PTHR45676">
    <property type="entry name" value="RING-H2 FINGER PROTEIN ATL51-RELATED"/>
    <property type="match status" value="1"/>
</dbReference>
<keyword evidence="2" id="KW-1133">Transmembrane helix</keyword>
<dbReference type="EMBL" id="JBDFQZ010000012">
    <property type="protein sequence ID" value="KAK9671664.1"/>
    <property type="molecule type" value="Genomic_DNA"/>
</dbReference>
<name>A0AAW1H759_SAPOF</name>
<proteinExistence type="predicted"/>
<keyword evidence="5" id="KW-1185">Reference proteome</keyword>
<dbReference type="InterPro" id="IPR013083">
    <property type="entry name" value="Znf_RING/FYVE/PHD"/>
</dbReference>
<evidence type="ECO:0000259" key="3">
    <source>
        <dbReference type="PROSITE" id="PS50089"/>
    </source>
</evidence>
<dbReference type="Proteomes" id="UP001443914">
    <property type="component" value="Unassembled WGS sequence"/>
</dbReference>
<dbReference type="Gene3D" id="3.30.40.10">
    <property type="entry name" value="Zinc/RING finger domain, C3HC4 (zinc finger)"/>
    <property type="match status" value="1"/>
</dbReference>
<keyword evidence="1" id="KW-0479">Metal-binding</keyword>
<accession>A0AAW1H759</accession>
<dbReference type="SUPFAM" id="SSF57850">
    <property type="entry name" value="RING/U-box"/>
    <property type="match status" value="1"/>
</dbReference>
<dbReference type="PROSITE" id="PS50089">
    <property type="entry name" value="ZF_RING_2"/>
    <property type="match status" value="1"/>
</dbReference>
<dbReference type="AlphaFoldDB" id="A0AAW1H759"/>
<evidence type="ECO:0000313" key="4">
    <source>
        <dbReference type="EMBL" id="KAK9671664.1"/>
    </source>
</evidence>
<evidence type="ECO:0000256" key="1">
    <source>
        <dbReference type="PROSITE-ProRule" id="PRU00175"/>
    </source>
</evidence>
<gene>
    <name evidence="4" type="ORF">RND81_12G046400</name>
</gene>
<keyword evidence="2" id="KW-0472">Membrane</keyword>
<comment type="caution">
    <text evidence="4">The sequence shown here is derived from an EMBL/GenBank/DDBJ whole genome shotgun (WGS) entry which is preliminary data.</text>
</comment>
<keyword evidence="1" id="KW-0863">Zinc-finger</keyword>
<dbReference type="Pfam" id="PF13639">
    <property type="entry name" value="zf-RING_2"/>
    <property type="match status" value="1"/>
</dbReference>
<feature type="domain" description="RING-type" evidence="3">
    <location>
        <begin position="87"/>
        <end position="129"/>
    </location>
</feature>